<evidence type="ECO:0000256" key="1">
    <source>
        <dbReference type="SAM" id="Phobius"/>
    </source>
</evidence>
<accession>A0A6I3KWL9</accession>
<evidence type="ECO:0000259" key="2">
    <source>
        <dbReference type="Pfam" id="PF13485"/>
    </source>
</evidence>
<feature type="transmembrane region" description="Helical" evidence="1">
    <location>
        <begin position="20"/>
        <end position="39"/>
    </location>
</feature>
<sequence>MSALRQVRGWLSARRRLQFVLTLVMVSALTAACGALLMLPNSVVPKLRAVVPGQDSGRLAATDPQVPLVKRTMESYGKVIAETVATGPGRIGIVLGHSGQRADIDVLAGELAASTAAVTSLWGADWNQAPVVVVASSPSEFAALTHAVGDVPVEVAASTVADPFRPGAQLTGQRVVFGPESGRRLGADTLRSVLRHELTHMASRAVTVDGSPMWMLEGFAEYSAHRALRHPITQIAPTLTARARAGDLPADLPPDAMFEPASGTASLAYEQGWSVCAFIADRYGDPELVDLYRQLASGPKDRSAVDTALRAILGASYQDLIAQWRAWLTTRTAEGA</sequence>
<organism evidence="3 4">
    <name type="scientific">Nocardia aurantiaca</name>
    <dbReference type="NCBI Taxonomy" id="2675850"/>
    <lineage>
        <taxon>Bacteria</taxon>
        <taxon>Bacillati</taxon>
        <taxon>Actinomycetota</taxon>
        <taxon>Actinomycetes</taxon>
        <taxon>Mycobacteriales</taxon>
        <taxon>Nocardiaceae</taxon>
        <taxon>Nocardia</taxon>
    </lineage>
</organism>
<keyword evidence="4" id="KW-1185">Reference proteome</keyword>
<dbReference type="EMBL" id="WMBB01000006">
    <property type="protein sequence ID" value="MTE14037.1"/>
    <property type="molecule type" value="Genomic_DNA"/>
</dbReference>
<dbReference type="AlphaFoldDB" id="A0A6I3KWL9"/>
<comment type="caution">
    <text evidence="3">The sequence shown here is derived from an EMBL/GenBank/DDBJ whole genome shotgun (WGS) entry which is preliminary data.</text>
</comment>
<dbReference type="InterPro" id="IPR039568">
    <property type="entry name" value="Peptidase_MA-like_dom"/>
</dbReference>
<reference evidence="3 4" key="1">
    <citation type="submission" date="2019-11" db="EMBL/GenBank/DDBJ databases">
        <title>Nocardia sp. nov. CT2-14 isolated from soil.</title>
        <authorList>
            <person name="Kanchanasin P."/>
            <person name="Tanasupawat S."/>
            <person name="Yuki M."/>
            <person name="Kudo T."/>
        </authorList>
    </citation>
    <scope>NUCLEOTIDE SEQUENCE [LARGE SCALE GENOMIC DNA]</scope>
    <source>
        <strain evidence="3 4">CT2-14</strain>
    </source>
</reference>
<keyword evidence="1" id="KW-1133">Transmembrane helix</keyword>
<keyword evidence="1" id="KW-0812">Transmembrane</keyword>
<dbReference type="PROSITE" id="PS51257">
    <property type="entry name" value="PROKAR_LIPOPROTEIN"/>
    <property type="match status" value="1"/>
</dbReference>
<feature type="domain" description="Peptidase MA-like" evidence="2">
    <location>
        <begin position="193"/>
        <end position="329"/>
    </location>
</feature>
<protein>
    <recommendedName>
        <fullName evidence="2">Peptidase MA-like domain-containing protein</fullName>
    </recommendedName>
</protein>
<keyword evidence="1" id="KW-0472">Membrane</keyword>
<gene>
    <name evidence="3" type="ORF">GLP40_14835</name>
</gene>
<proteinExistence type="predicted"/>
<name>A0A6I3KWL9_9NOCA</name>
<evidence type="ECO:0000313" key="4">
    <source>
        <dbReference type="Proteomes" id="UP000432464"/>
    </source>
</evidence>
<dbReference type="RefSeq" id="WP_154788459.1">
    <property type="nucleotide sequence ID" value="NZ_WMBB01000006.1"/>
</dbReference>
<dbReference type="Pfam" id="PF13485">
    <property type="entry name" value="Peptidase_MA_2"/>
    <property type="match status" value="1"/>
</dbReference>
<dbReference type="Proteomes" id="UP000432464">
    <property type="component" value="Unassembled WGS sequence"/>
</dbReference>
<evidence type="ECO:0000313" key="3">
    <source>
        <dbReference type="EMBL" id="MTE14037.1"/>
    </source>
</evidence>
<dbReference type="SUPFAM" id="SSF55486">
    <property type="entry name" value="Metalloproteases ('zincins'), catalytic domain"/>
    <property type="match status" value="1"/>
</dbReference>